<feature type="region of interest" description="Disordered" evidence="1">
    <location>
        <begin position="1"/>
        <end position="29"/>
    </location>
</feature>
<evidence type="ECO:0000313" key="2">
    <source>
        <dbReference type="EMBL" id="KAK1449606.1"/>
    </source>
</evidence>
<proteinExistence type="predicted"/>
<keyword evidence="3" id="KW-1185">Reference proteome</keyword>
<protein>
    <submittedName>
        <fullName evidence="2">Uncharacterized protein</fullName>
    </submittedName>
</protein>
<name>A0AAI9U0W9_9PEZI</name>
<comment type="caution">
    <text evidence="2">The sequence shown here is derived from an EMBL/GenBank/DDBJ whole genome shotgun (WGS) entry which is preliminary data.</text>
</comment>
<accession>A0AAI9U0W9</accession>
<reference evidence="2 3" key="1">
    <citation type="submission" date="2016-10" db="EMBL/GenBank/DDBJ databases">
        <title>The genome sequence of Colletotrichum fioriniae PJ7.</title>
        <authorList>
            <person name="Baroncelli R."/>
        </authorList>
    </citation>
    <scope>NUCLEOTIDE SEQUENCE [LARGE SCALE GENOMIC DNA]</scope>
    <source>
        <strain evidence="2">Col 31</strain>
    </source>
</reference>
<gene>
    <name evidence="2" type="ORF">CMEL01_16788</name>
</gene>
<organism evidence="2 3">
    <name type="scientific">Colletotrichum melonis</name>
    <dbReference type="NCBI Taxonomy" id="1209925"/>
    <lineage>
        <taxon>Eukaryota</taxon>
        <taxon>Fungi</taxon>
        <taxon>Dikarya</taxon>
        <taxon>Ascomycota</taxon>
        <taxon>Pezizomycotina</taxon>
        <taxon>Sordariomycetes</taxon>
        <taxon>Hypocreomycetidae</taxon>
        <taxon>Glomerellales</taxon>
        <taxon>Glomerellaceae</taxon>
        <taxon>Colletotrichum</taxon>
        <taxon>Colletotrichum acutatum species complex</taxon>
    </lineage>
</organism>
<dbReference type="Proteomes" id="UP001239795">
    <property type="component" value="Unassembled WGS sequence"/>
</dbReference>
<evidence type="ECO:0000256" key="1">
    <source>
        <dbReference type="SAM" id="MobiDB-lite"/>
    </source>
</evidence>
<dbReference type="EMBL" id="MLGG01000059">
    <property type="protein sequence ID" value="KAK1449606.1"/>
    <property type="molecule type" value="Genomic_DNA"/>
</dbReference>
<dbReference type="AlphaFoldDB" id="A0AAI9U0W9"/>
<sequence>MLARASNEYKTETKATAHAQNGLPSSLDIDAPHATATEMIGPVTPASPPRQPLNAKQRRAMRRKLLAERIQGGTPPAAAVGEAAHAPAQPRQRLMDPAAIRTMLSAIPAYTLPTHFLRPRGFTASDELIRILRDRIRCRDVGCALCAFYEWGPIVNTHKLKRCEHRVEAEDGKAWLAMFRVYRARGGGAGARCNRCRFPVTLCWRTAYREEMDELHGNEEEALASGAVLYREVQCEWVKVVQRYVAACMVVGGGRPATGVSVLGATVLEGMGWSDWMGLASNGPEHIRGWLEETDEVDGLRCPRLLRLFWLLSNC</sequence>
<evidence type="ECO:0000313" key="3">
    <source>
        <dbReference type="Proteomes" id="UP001239795"/>
    </source>
</evidence>